<dbReference type="Pfam" id="PF00106">
    <property type="entry name" value="adh_short"/>
    <property type="match status" value="1"/>
</dbReference>
<comment type="caution">
    <text evidence="1">The sequence shown here is derived from an EMBL/GenBank/DDBJ whole genome shotgun (WGS) entry which is preliminary data.</text>
</comment>
<dbReference type="VEuPathDB" id="FungiDB:Afu2g02485"/>
<proteinExistence type="predicted"/>
<dbReference type="KEGG" id="afm:AFUA_2G02485"/>
<name>A4D9U9_ASPFU</name>
<dbReference type="EMBL" id="AAHF01000008">
    <property type="protein sequence ID" value="EBA27311.1"/>
    <property type="molecule type" value="Genomic_DNA"/>
</dbReference>
<reference evidence="1 2" key="1">
    <citation type="journal article" date="2005" name="Nature">
        <title>Genomic sequence of the pathogenic and allergenic filamentous fungus Aspergillus fumigatus.</title>
        <authorList>
            <person name="Nierman W.C."/>
            <person name="Pain A."/>
            <person name="Anderson M.J."/>
            <person name="Wortman J.R."/>
            <person name="Kim H.S."/>
            <person name="Arroyo J."/>
            <person name="Berriman M."/>
            <person name="Abe K."/>
            <person name="Archer D.B."/>
            <person name="Bermejo C."/>
            <person name="Bennett J."/>
            <person name="Bowyer P."/>
            <person name="Chen D."/>
            <person name="Collins M."/>
            <person name="Coulsen R."/>
            <person name="Davies R."/>
            <person name="Dyer P.S."/>
            <person name="Farman M."/>
            <person name="Fedorova N."/>
            <person name="Fedorova N."/>
            <person name="Feldblyum T.V."/>
            <person name="Fischer R."/>
            <person name="Fosker N."/>
            <person name="Fraser A."/>
            <person name="Garcia J.L."/>
            <person name="Garcia M.J."/>
            <person name="Goble A."/>
            <person name="Goldman G.H."/>
            <person name="Gomi K."/>
            <person name="Griffith-Jones S."/>
            <person name="Gwilliam R."/>
            <person name="Haas B."/>
            <person name="Haas H."/>
            <person name="Harris D."/>
            <person name="Horiuchi H."/>
            <person name="Huang J."/>
            <person name="Humphray S."/>
            <person name="Jimenez J."/>
            <person name="Keller N."/>
            <person name="Khouri H."/>
            <person name="Kitamoto K."/>
            <person name="Kobayashi T."/>
            <person name="Konzack S."/>
            <person name="Kulkarni R."/>
            <person name="Kumagai T."/>
            <person name="Lafon A."/>
            <person name="Latge J.P."/>
            <person name="Li W."/>
            <person name="Lord A."/>
            <person name="Lu C."/>
            <person name="Majoros W.H."/>
            <person name="May G.S."/>
            <person name="Miller B.L."/>
            <person name="Mohamoud Y."/>
            <person name="Molina M."/>
            <person name="Monod M."/>
            <person name="Mouyna I."/>
            <person name="Mulligan S."/>
            <person name="Murphy L."/>
            <person name="O'Neil S."/>
            <person name="Paulsen I."/>
            <person name="Penalva M.A."/>
            <person name="Pertea M."/>
            <person name="Price C."/>
            <person name="Pritchard B.L."/>
            <person name="Quail M.A."/>
            <person name="Rabbinowitsch E."/>
            <person name="Rawlins N."/>
            <person name="Rajandream M.A."/>
            <person name="Reichard U."/>
            <person name="Renauld H."/>
            <person name="Robson G.D."/>
            <person name="Rodriguez de Cordoba S."/>
            <person name="Rodriguez-Pena J.M."/>
            <person name="Ronning C.M."/>
            <person name="Rutter S."/>
            <person name="Salzberg S.L."/>
            <person name="Sanchez M."/>
            <person name="Sanchez-Ferrero J.C."/>
            <person name="Saunders D."/>
            <person name="Seeger K."/>
            <person name="Squares R."/>
            <person name="Squares S."/>
            <person name="Takeuchi M."/>
            <person name="Tekaia F."/>
            <person name="Turner G."/>
            <person name="Vazquez de Aldana C.R."/>
            <person name="Weidman J."/>
            <person name="White O."/>
            <person name="Woodward J."/>
            <person name="Yu J.H."/>
            <person name="Fraser C."/>
            <person name="Galagan J.E."/>
            <person name="Asai K."/>
            <person name="Machida M."/>
            <person name="Hall N."/>
            <person name="Barrell B."/>
            <person name="Denning D.W."/>
        </authorList>
    </citation>
    <scope>NUCLEOTIDE SEQUENCE [LARGE SCALE GENOMIC DNA]</scope>
    <source>
        <strain evidence="1 2">Af293</strain>
    </source>
</reference>
<sequence length="140" mass="15320">MQTVLSVGAAGKIGASAIHAALSSEFHVLAMVRKHISAEKLFYNVGAHEGITTVEADIMSDRRVKGVVEKVRKGKLPVYAAGAGELFDMTSILDLTTEGINKHMQVNFEPNFFAYQGCRVRVCQPGDLTEMKLRKKLDVL</sequence>
<dbReference type="Proteomes" id="UP000002530">
    <property type="component" value="Unassembled WGS sequence"/>
</dbReference>
<dbReference type="RefSeq" id="XP_001481649.1">
    <property type="nucleotide sequence ID" value="XM_001481599.1"/>
</dbReference>
<gene>
    <name evidence="1" type="ORF">AFUA_2G02485</name>
</gene>
<evidence type="ECO:0000313" key="1">
    <source>
        <dbReference type="EMBL" id="EBA27311.1"/>
    </source>
</evidence>
<protein>
    <recommendedName>
        <fullName evidence="3">NmrA-like domain-containing protein</fullName>
    </recommendedName>
</protein>
<dbReference type="InterPro" id="IPR002347">
    <property type="entry name" value="SDR_fam"/>
</dbReference>
<dbReference type="InterPro" id="IPR036291">
    <property type="entry name" value="NAD(P)-bd_dom_sf"/>
</dbReference>
<evidence type="ECO:0008006" key="3">
    <source>
        <dbReference type="Google" id="ProtNLM"/>
    </source>
</evidence>
<dbReference type="HOGENOM" id="CLU_1834714_0_0_1"/>
<dbReference type="OrthoDB" id="10254221at2759"/>
<dbReference type="GeneID" id="5076962"/>
<dbReference type="eggNOG" id="ENOG502SMMV">
    <property type="taxonomic scope" value="Eukaryota"/>
</dbReference>
<evidence type="ECO:0000313" key="2">
    <source>
        <dbReference type="Proteomes" id="UP000002530"/>
    </source>
</evidence>
<dbReference type="InParanoid" id="A4D9U9"/>
<keyword evidence="2" id="KW-1185">Reference proteome</keyword>
<dbReference type="Gene3D" id="3.40.50.720">
    <property type="entry name" value="NAD(P)-binding Rossmann-like Domain"/>
    <property type="match status" value="1"/>
</dbReference>
<accession>A4D9U9</accession>
<dbReference type="SUPFAM" id="SSF51735">
    <property type="entry name" value="NAD(P)-binding Rossmann-fold domains"/>
    <property type="match status" value="1"/>
</dbReference>
<dbReference type="AlphaFoldDB" id="A4D9U9"/>
<organism evidence="1 2">
    <name type="scientific">Aspergillus fumigatus (strain ATCC MYA-4609 / CBS 101355 / FGSC A1100 / Af293)</name>
    <name type="common">Neosartorya fumigata</name>
    <dbReference type="NCBI Taxonomy" id="330879"/>
    <lineage>
        <taxon>Eukaryota</taxon>
        <taxon>Fungi</taxon>
        <taxon>Dikarya</taxon>
        <taxon>Ascomycota</taxon>
        <taxon>Pezizomycotina</taxon>
        <taxon>Eurotiomycetes</taxon>
        <taxon>Eurotiomycetidae</taxon>
        <taxon>Eurotiales</taxon>
        <taxon>Aspergillaceae</taxon>
        <taxon>Aspergillus</taxon>
        <taxon>Aspergillus subgen. Fumigati</taxon>
    </lineage>
</organism>